<accession>A0ABP0G5D2</accession>
<sequence length="123" mass="14075">MIMSVTISFMTGGVTTFLLTWLESLEKRALTLLTLVDFAIAYNLQKCVRSKDILRVGQFGIILKPHDKFRMLHMLDLHDRVINDCEKYLQKPQGPKNPWRAMGRSLGTTTRGLNRIVVEGEEP</sequence>
<comment type="caution">
    <text evidence="1">The sequence shown here is derived from an EMBL/GenBank/DDBJ whole genome shotgun (WGS) entry which is preliminary data.</text>
</comment>
<protein>
    <submittedName>
        <fullName evidence="1">Uncharacterized protein</fullName>
    </submittedName>
</protein>
<proteinExistence type="predicted"/>
<organism evidence="1 2">
    <name type="scientific">Clavelina lepadiformis</name>
    <name type="common">Light-bulb sea squirt</name>
    <name type="synonym">Ascidia lepadiformis</name>
    <dbReference type="NCBI Taxonomy" id="159417"/>
    <lineage>
        <taxon>Eukaryota</taxon>
        <taxon>Metazoa</taxon>
        <taxon>Chordata</taxon>
        <taxon>Tunicata</taxon>
        <taxon>Ascidiacea</taxon>
        <taxon>Aplousobranchia</taxon>
        <taxon>Clavelinidae</taxon>
        <taxon>Clavelina</taxon>
    </lineage>
</organism>
<name>A0ABP0G5D2_CLALP</name>
<dbReference type="Proteomes" id="UP001642483">
    <property type="component" value="Unassembled WGS sequence"/>
</dbReference>
<reference evidence="1 2" key="1">
    <citation type="submission" date="2024-02" db="EMBL/GenBank/DDBJ databases">
        <authorList>
            <person name="Daric V."/>
            <person name="Darras S."/>
        </authorList>
    </citation>
    <scope>NUCLEOTIDE SEQUENCE [LARGE SCALE GENOMIC DNA]</scope>
</reference>
<evidence type="ECO:0000313" key="2">
    <source>
        <dbReference type="Proteomes" id="UP001642483"/>
    </source>
</evidence>
<gene>
    <name evidence="1" type="ORF">CVLEPA_LOCUS17919</name>
</gene>
<keyword evidence="2" id="KW-1185">Reference proteome</keyword>
<dbReference type="EMBL" id="CAWYQH010000101">
    <property type="protein sequence ID" value="CAK8685999.1"/>
    <property type="molecule type" value="Genomic_DNA"/>
</dbReference>
<evidence type="ECO:0000313" key="1">
    <source>
        <dbReference type="EMBL" id="CAK8685999.1"/>
    </source>
</evidence>